<evidence type="ECO:0000313" key="3">
    <source>
        <dbReference type="Proteomes" id="UP000000657"/>
    </source>
</evidence>
<feature type="region of interest" description="Disordered" evidence="1">
    <location>
        <begin position="1"/>
        <end position="98"/>
    </location>
</feature>
<organism evidence="2 3">
    <name type="scientific">Frankia alni (strain DSM 45986 / CECT 9034 / ACN14a)</name>
    <dbReference type="NCBI Taxonomy" id="326424"/>
    <lineage>
        <taxon>Bacteria</taxon>
        <taxon>Bacillati</taxon>
        <taxon>Actinomycetota</taxon>
        <taxon>Actinomycetes</taxon>
        <taxon>Frankiales</taxon>
        <taxon>Frankiaceae</taxon>
        <taxon>Frankia</taxon>
    </lineage>
</organism>
<protein>
    <submittedName>
        <fullName evidence="2">Uncharacterized protein</fullName>
    </submittedName>
</protein>
<name>Q0RDP0_FRAAA</name>
<dbReference type="EMBL" id="CT573213">
    <property type="protein sequence ID" value="CAJ64426.1"/>
    <property type="molecule type" value="Genomic_DNA"/>
</dbReference>
<accession>Q0RDP0</accession>
<dbReference type="HOGENOM" id="CLU_2329620_0_0_11"/>
<sequence length="98" mass="10670">MSNTRTHSEIAGGPQAPAYAPDDEDNTPRVRTPPATRLRSAGTGRPLALRQALVPLGDQARRRTARRCRATPQPCAARRGIPARTPTRSPTGRIRPLR</sequence>
<evidence type="ECO:0000256" key="1">
    <source>
        <dbReference type="SAM" id="MobiDB-lite"/>
    </source>
</evidence>
<reference evidence="2 3" key="1">
    <citation type="journal article" date="2007" name="Genome Res.">
        <title>Genome characteristics of facultatively symbiotic Frankia sp. strains reflect host range and host plant biogeography.</title>
        <authorList>
            <person name="Normand P."/>
            <person name="Lapierre P."/>
            <person name="Tisa L.S."/>
            <person name="Gogarten J.P."/>
            <person name="Alloisio N."/>
            <person name="Bagnarol E."/>
            <person name="Bassi C.A."/>
            <person name="Berry A.M."/>
            <person name="Bickhart D.M."/>
            <person name="Choisne N."/>
            <person name="Couloux A."/>
            <person name="Cournoyer B."/>
            <person name="Cruveiller S."/>
            <person name="Daubin V."/>
            <person name="Demange N."/>
            <person name="Francino M.P."/>
            <person name="Goltsman E."/>
            <person name="Huang Y."/>
            <person name="Kopp O.R."/>
            <person name="Labarre L."/>
            <person name="Lapidus A."/>
            <person name="Lavire C."/>
            <person name="Marechal J."/>
            <person name="Martinez M."/>
            <person name="Mastronunzio J.E."/>
            <person name="Mullin B.C."/>
            <person name="Niemann J."/>
            <person name="Pujic P."/>
            <person name="Rawnsley T."/>
            <person name="Rouy Z."/>
            <person name="Schenowitz C."/>
            <person name="Sellstedt A."/>
            <person name="Tavares F."/>
            <person name="Tomkins J.P."/>
            <person name="Vallenet D."/>
            <person name="Valverde C."/>
            <person name="Wall L.G."/>
            <person name="Wang Y."/>
            <person name="Medigue C."/>
            <person name="Benson D.R."/>
        </authorList>
    </citation>
    <scope>NUCLEOTIDE SEQUENCE [LARGE SCALE GENOMIC DNA]</scope>
    <source>
        <strain evidence="3">DSM 45986 / CECT 9034 / ACN14a</strain>
    </source>
</reference>
<gene>
    <name evidence="2" type="ordered locus">FRAAL5794</name>
</gene>
<evidence type="ECO:0000313" key="2">
    <source>
        <dbReference type="EMBL" id="CAJ64426.1"/>
    </source>
</evidence>
<dbReference type="Proteomes" id="UP000000657">
    <property type="component" value="Chromosome"/>
</dbReference>
<proteinExistence type="predicted"/>
<dbReference type="AlphaFoldDB" id="Q0RDP0"/>
<dbReference type="KEGG" id="fal:FRAAL5794"/>
<keyword evidence="3" id="KW-1185">Reference proteome</keyword>